<sequence length="133" mass="15042">MNKIIAIALIFISGLISGITCAYSIYLRETNNSIAELSFITALAFLPFIVSMLCIRKNKYLNMLVVFCSFVLSYKGSLIYYQEIVLDKDPSYSFTVLMVPFILQTPLFFLMAGMVAAFYRITKHSEPKHIAEG</sequence>
<dbReference type="AlphaFoldDB" id="A0A266QAS5"/>
<dbReference type="RefSeq" id="WP_094984488.1">
    <property type="nucleotide sequence ID" value="NZ_NHNI01000001.1"/>
</dbReference>
<keyword evidence="3" id="KW-1185">Reference proteome</keyword>
<reference evidence="3" key="1">
    <citation type="submission" date="2017-05" db="EMBL/GenBank/DDBJ databases">
        <authorList>
            <person name="Barney B.M."/>
        </authorList>
    </citation>
    <scope>NUCLEOTIDE SEQUENCE [LARGE SCALE GENOMIC DNA]</scope>
    <source>
        <strain evidence="3">PSBB022</strain>
    </source>
</reference>
<feature type="transmembrane region" description="Helical" evidence="1">
    <location>
        <begin position="60"/>
        <end position="81"/>
    </location>
</feature>
<dbReference type="Proteomes" id="UP000216101">
    <property type="component" value="Unassembled WGS sequence"/>
</dbReference>
<dbReference type="EMBL" id="NHNI01000001">
    <property type="protein sequence ID" value="OZY86968.1"/>
    <property type="molecule type" value="Genomic_DNA"/>
</dbReference>
<feature type="transmembrane region" description="Helical" evidence="1">
    <location>
        <begin position="101"/>
        <end position="119"/>
    </location>
</feature>
<organism evidence="2 3">
    <name type="scientific">Cellvibrio mixtus</name>
    <dbReference type="NCBI Taxonomy" id="39650"/>
    <lineage>
        <taxon>Bacteria</taxon>
        <taxon>Pseudomonadati</taxon>
        <taxon>Pseudomonadota</taxon>
        <taxon>Gammaproteobacteria</taxon>
        <taxon>Cellvibrionales</taxon>
        <taxon>Cellvibrionaceae</taxon>
        <taxon>Cellvibrio</taxon>
    </lineage>
</organism>
<proteinExistence type="predicted"/>
<feature type="transmembrane region" description="Helical" evidence="1">
    <location>
        <begin position="34"/>
        <end position="53"/>
    </location>
</feature>
<keyword evidence="1" id="KW-0812">Transmembrane</keyword>
<gene>
    <name evidence="2" type="ORF">CBP51_08245</name>
</gene>
<evidence type="ECO:0000256" key="1">
    <source>
        <dbReference type="SAM" id="Phobius"/>
    </source>
</evidence>
<comment type="caution">
    <text evidence="2">The sequence shown here is derived from an EMBL/GenBank/DDBJ whole genome shotgun (WGS) entry which is preliminary data.</text>
</comment>
<evidence type="ECO:0000313" key="3">
    <source>
        <dbReference type="Proteomes" id="UP000216101"/>
    </source>
</evidence>
<accession>A0A266QAS5</accession>
<evidence type="ECO:0000313" key="2">
    <source>
        <dbReference type="EMBL" id="OZY86968.1"/>
    </source>
</evidence>
<keyword evidence="1" id="KW-1133">Transmembrane helix</keyword>
<protein>
    <submittedName>
        <fullName evidence="2">Uncharacterized protein</fullName>
    </submittedName>
</protein>
<name>A0A266QAS5_9GAMM</name>
<keyword evidence="1" id="KW-0472">Membrane</keyword>